<gene>
    <name evidence="1" type="ORF">A33Q_0714</name>
</gene>
<evidence type="ECO:0000313" key="1">
    <source>
        <dbReference type="EMBL" id="EOZ99336.1"/>
    </source>
</evidence>
<name>S2E447_INDAL</name>
<proteinExistence type="predicted"/>
<accession>S2E447</accession>
<comment type="caution">
    <text evidence="1">The sequence shown here is derived from an EMBL/GenBank/DDBJ whole genome shotgun (WGS) entry which is preliminary data.</text>
</comment>
<evidence type="ECO:0000313" key="2">
    <source>
        <dbReference type="Proteomes" id="UP000006073"/>
    </source>
</evidence>
<dbReference type="RefSeq" id="WP_016254584.1">
    <property type="nucleotide sequence ID" value="NZ_ALWO02000014.1"/>
</dbReference>
<dbReference type="OrthoDB" id="9931179at2"/>
<sequence length="59" mass="6704">MKNFKNLEENELIEIKGGGLSEWGEVLWDAVGYTAKVWDICCQVAFRNGTLSDPQFHSK</sequence>
<organism evidence="1 2">
    <name type="scientific">Indibacter alkaliphilus (strain CCUG 57479 / KCTC 22604 / LW1)</name>
    <dbReference type="NCBI Taxonomy" id="1189612"/>
    <lineage>
        <taxon>Bacteria</taxon>
        <taxon>Pseudomonadati</taxon>
        <taxon>Bacteroidota</taxon>
        <taxon>Cytophagia</taxon>
        <taxon>Cytophagales</taxon>
        <taxon>Cyclobacteriaceae</taxon>
    </lineage>
</organism>
<reference evidence="1 2" key="1">
    <citation type="journal article" date="2013" name="Genome Announc.">
        <title>Draft Genome Sequence of Indibacter alkaliphilus Strain LW1T, Isolated from Lonar Lake, a Haloalkaline Lake in the Buldana District of Maharashtra, India.</title>
        <authorList>
            <person name="Singh A."/>
            <person name="Kumar Jangir P."/>
            <person name="Sharma R."/>
            <person name="Singh A."/>
            <person name="Kumar Pinnaka A."/>
            <person name="Shivaji S."/>
        </authorList>
    </citation>
    <scope>NUCLEOTIDE SEQUENCE [LARGE SCALE GENOMIC DNA]</scope>
    <source>
        <strain evidence="2">CCUG 57479 / KCTC 22604 / LW1</strain>
    </source>
</reference>
<dbReference type="Proteomes" id="UP000006073">
    <property type="component" value="Unassembled WGS sequence"/>
</dbReference>
<dbReference type="STRING" id="1189612.A33Q_0714"/>
<dbReference type="EMBL" id="ALWO02000014">
    <property type="protein sequence ID" value="EOZ99336.1"/>
    <property type="molecule type" value="Genomic_DNA"/>
</dbReference>
<keyword evidence="2" id="KW-1185">Reference proteome</keyword>
<protein>
    <submittedName>
        <fullName evidence="1">Uncharacterized protein</fullName>
    </submittedName>
</protein>
<dbReference type="AlphaFoldDB" id="S2E447"/>